<evidence type="ECO:0000256" key="1">
    <source>
        <dbReference type="ARBA" id="ARBA00004141"/>
    </source>
</evidence>
<dbReference type="Proteomes" id="UP001501257">
    <property type="component" value="Unassembled WGS sequence"/>
</dbReference>
<name>A0ABP9TMA4_9MICC</name>
<keyword evidence="3 7" id="KW-0812">Transmembrane</keyword>
<accession>A0ABP9TMA4</accession>
<dbReference type="InterPro" id="IPR050524">
    <property type="entry name" value="APC_YAT"/>
</dbReference>
<gene>
    <name evidence="9" type="ORF">GCM10025778_10980</name>
</gene>
<dbReference type="PANTHER" id="PTHR43341:SF1">
    <property type="entry name" value="GENERAL AMINO-ACID PERMEASE GAP1"/>
    <property type="match status" value="1"/>
</dbReference>
<feature type="transmembrane region" description="Helical" evidence="7">
    <location>
        <begin position="97"/>
        <end position="118"/>
    </location>
</feature>
<dbReference type="Pfam" id="PF00324">
    <property type="entry name" value="AA_permease"/>
    <property type="match status" value="1"/>
</dbReference>
<evidence type="ECO:0000256" key="3">
    <source>
        <dbReference type="ARBA" id="ARBA00022692"/>
    </source>
</evidence>
<feature type="transmembrane region" description="Helical" evidence="7">
    <location>
        <begin position="29"/>
        <end position="48"/>
    </location>
</feature>
<keyword evidence="2" id="KW-0813">Transport</keyword>
<sequence>MFLVVLTGLNALSAKAVGESWFWLSLFKVPAVVLFLIAGVLMILGILVEHLPGFSNRQNREDLLHGGFSFHGTELVCVTAGEAKNPKREIPRAIRTFFWRSMIFCIGSIVVIGCLVPFTDRSSLGFGPRPTSPLARSHWFLSVQASHSPRH</sequence>
<evidence type="ECO:0000256" key="5">
    <source>
        <dbReference type="ARBA" id="ARBA00022989"/>
    </source>
</evidence>
<organism evidence="9 10">
    <name type="scientific">Paeniglutamicibacter antarcticus</name>
    <dbReference type="NCBI Taxonomy" id="494023"/>
    <lineage>
        <taxon>Bacteria</taxon>
        <taxon>Bacillati</taxon>
        <taxon>Actinomycetota</taxon>
        <taxon>Actinomycetes</taxon>
        <taxon>Micrococcales</taxon>
        <taxon>Micrococcaceae</taxon>
        <taxon>Paeniglutamicibacter</taxon>
    </lineage>
</organism>
<dbReference type="Gene3D" id="1.20.1740.10">
    <property type="entry name" value="Amino acid/polyamine transporter I"/>
    <property type="match status" value="1"/>
</dbReference>
<keyword evidence="10" id="KW-1185">Reference proteome</keyword>
<comment type="caution">
    <text evidence="9">The sequence shown here is derived from an EMBL/GenBank/DDBJ whole genome shotgun (WGS) entry which is preliminary data.</text>
</comment>
<dbReference type="EMBL" id="BAABLK010000022">
    <property type="protein sequence ID" value="GAA5226565.1"/>
    <property type="molecule type" value="Genomic_DNA"/>
</dbReference>
<keyword evidence="5 7" id="KW-1133">Transmembrane helix</keyword>
<evidence type="ECO:0000256" key="6">
    <source>
        <dbReference type="ARBA" id="ARBA00023136"/>
    </source>
</evidence>
<feature type="domain" description="Amino acid permease/ SLC12A" evidence="8">
    <location>
        <begin position="2"/>
        <end position="133"/>
    </location>
</feature>
<keyword evidence="4" id="KW-0029">Amino-acid transport</keyword>
<protein>
    <recommendedName>
        <fullName evidence="8">Amino acid permease/ SLC12A domain-containing protein</fullName>
    </recommendedName>
</protein>
<evidence type="ECO:0000259" key="8">
    <source>
        <dbReference type="Pfam" id="PF00324"/>
    </source>
</evidence>
<evidence type="ECO:0000256" key="7">
    <source>
        <dbReference type="SAM" id="Phobius"/>
    </source>
</evidence>
<evidence type="ECO:0000313" key="9">
    <source>
        <dbReference type="EMBL" id="GAA5226565.1"/>
    </source>
</evidence>
<evidence type="ECO:0000256" key="4">
    <source>
        <dbReference type="ARBA" id="ARBA00022970"/>
    </source>
</evidence>
<keyword evidence="6 7" id="KW-0472">Membrane</keyword>
<comment type="subcellular location">
    <subcellularLocation>
        <location evidence="1">Membrane</location>
        <topology evidence="1">Multi-pass membrane protein</topology>
    </subcellularLocation>
</comment>
<reference evidence="10" key="1">
    <citation type="journal article" date="2019" name="Int. J. Syst. Evol. Microbiol.">
        <title>The Global Catalogue of Microorganisms (GCM) 10K type strain sequencing project: providing services to taxonomists for standard genome sequencing and annotation.</title>
        <authorList>
            <consortium name="The Broad Institute Genomics Platform"/>
            <consortium name="The Broad Institute Genome Sequencing Center for Infectious Disease"/>
            <person name="Wu L."/>
            <person name="Ma J."/>
        </authorList>
    </citation>
    <scope>NUCLEOTIDE SEQUENCE [LARGE SCALE GENOMIC DNA]</scope>
    <source>
        <strain evidence="10">JCM 18952</strain>
    </source>
</reference>
<proteinExistence type="predicted"/>
<dbReference type="InterPro" id="IPR004841">
    <property type="entry name" value="AA-permease/SLC12A_dom"/>
</dbReference>
<dbReference type="PANTHER" id="PTHR43341">
    <property type="entry name" value="AMINO ACID PERMEASE"/>
    <property type="match status" value="1"/>
</dbReference>
<dbReference type="RefSeq" id="WP_425571740.1">
    <property type="nucleotide sequence ID" value="NZ_BAABLK010000022.1"/>
</dbReference>
<evidence type="ECO:0000313" key="10">
    <source>
        <dbReference type="Proteomes" id="UP001501257"/>
    </source>
</evidence>
<evidence type="ECO:0000256" key="2">
    <source>
        <dbReference type="ARBA" id="ARBA00022448"/>
    </source>
</evidence>